<dbReference type="Pfam" id="PF03837">
    <property type="entry name" value="RecT"/>
    <property type="match status" value="1"/>
</dbReference>
<feature type="compositionally biased region" description="Polar residues" evidence="1">
    <location>
        <begin position="219"/>
        <end position="232"/>
    </location>
</feature>
<evidence type="ECO:0000256" key="1">
    <source>
        <dbReference type="SAM" id="MobiDB-lite"/>
    </source>
</evidence>
<dbReference type="Proteomes" id="UP001589792">
    <property type="component" value="Unassembled WGS sequence"/>
</dbReference>
<organism evidence="2 3">
    <name type="scientific">Serratia aquatilis</name>
    <dbReference type="NCBI Taxonomy" id="1737515"/>
    <lineage>
        <taxon>Bacteria</taxon>
        <taxon>Pseudomonadati</taxon>
        <taxon>Pseudomonadota</taxon>
        <taxon>Gammaproteobacteria</taxon>
        <taxon>Enterobacterales</taxon>
        <taxon>Yersiniaceae</taxon>
        <taxon>Serratia</taxon>
    </lineage>
</organism>
<keyword evidence="3" id="KW-1185">Reference proteome</keyword>
<feature type="region of interest" description="Disordered" evidence="1">
    <location>
        <begin position="216"/>
        <end position="250"/>
    </location>
</feature>
<name>A0ABV6E9G0_9GAMM</name>
<evidence type="ECO:0000313" key="3">
    <source>
        <dbReference type="Proteomes" id="UP001589792"/>
    </source>
</evidence>
<gene>
    <name evidence="2" type="ORF">ACFFJ3_03825</name>
</gene>
<dbReference type="InterPro" id="IPR018330">
    <property type="entry name" value="RecT_fam"/>
</dbReference>
<comment type="caution">
    <text evidence="2">The sequence shown here is derived from an EMBL/GenBank/DDBJ whole genome shotgun (WGS) entry which is preliminary data.</text>
</comment>
<proteinExistence type="predicted"/>
<reference evidence="2 3" key="1">
    <citation type="submission" date="2024-09" db="EMBL/GenBank/DDBJ databases">
        <authorList>
            <person name="Sun Q."/>
            <person name="Mori K."/>
        </authorList>
    </citation>
    <scope>NUCLEOTIDE SEQUENCE [LARGE SCALE GENOMIC DNA]</scope>
    <source>
        <strain evidence="2 3">CCM 8626</strain>
    </source>
</reference>
<dbReference type="EMBL" id="JBHLXG010000003">
    <property type="protein sequence ID" value="MFC0225640.1"/>
    <property type="molecule type" value="Genomic_DNA"/>
</dbReference>
<accession>A0ABV6E9G0</accession>
<sequence>MSNITLAEEKVNSVTDSNIALFNPQYLTAISNFGQMMASGISTVPLHLQGNPADCMAIAMQAAQWQMNPFAVAQKTYTVNGVLGYEAQLVNAVISTRGPLVDRINYDWFGPWERVIGKFDIKKNDKGKEYRVPGWRLADEEGIGVKVWATLRGESVPRELTLLLAQARTRNSTLWADDPRQQLAYLAVKRWARLYCPEVILGVYTIDELEQRNEKEINPETTATRVSVSQLADTPPATPQQSSTPPVDSGGIAAEIRAAIEQAKDTEKTTAIRAQVEDLKQKLGITDYTELKNKVVKRHRQILAASTISTQLDDCRSYEDFTAIEALVRRSERDLSADDLERFQIALDDMRQEFKE</sequence>
<protein>
    <submittedName>
        <fullName evidence="2">Recombinase RecT</fullName>
    </submittedName>
</protein>
<evidence type="ECO:0000313" key="2">
    <source>
        <dbReference type="EMBL" id="MFC0225640.1"/>
    </source>
</evidence>
<dbReference type="RefSeq" id="WP_380673121.1">
    <property type="nucleotide sequence ID" value="NZ_CP173186.1"/>
</dbReference>
<feature type="compositionally biased region" description="Low complexity" evidence="1">
    <location>
        <begin position="239"/>
        <end position="250"/>
    </location>
</feature>